<accession>A0AA38F818</accession>
<dbReference type="EMBL" id="JAHRHJ020003554">
    <property type="protein sequence ID" value="KAH9291537.1"/>
    <property type="molecule type" value="Genomic_DNA"/>
</dbReference>
<comment type="caution">
    <text evidence="3">The sequence shown here is derived from an EMBL/GenBank/DDBJ whole genome shotgun (WGS) entry which is preliminary data.</text>
</comment>
<dbReference type="GO" id="GO:0005829">
    <property type="term" value="C:cytosol"/>
    <property type="evidence" value="ECO:0007669"/>
    <property type="project" value="TreeGrafter"/>
</dbReference>
<evidence type="ECO:0000259" key="2">
    <source>
        <dbReference type="Pfam" id="PF02897"/>
    </source>
</evidence>
<dbReference type="SUPFAM" id="SSF50993">
    <property type="entry name" value="Peptidase/esterase 'gauge' domain"/>
    <property type="match status" value="1"/>
</dbReference>
<evidence type="ECO:0000313" key="3">
    <source>
        <dbReference type="EMBL" id="KAH9291537.1"/>
    </source>
</evidence>
<sequence>MSTISAPVAEKVKHSMELFGDVRNDDYYWLRDDSRSNPKVLAHLQQENTYTNAVMADAKQLQEELYKELRGRIQEADMTVPLRKGSYYYYEKTLEGKQYIQHCRRFIVEGEGPGSADEMMETGPDVPVEEVLFDENVMAEKHEYYNIGAFKMSPNDKLIAYAEDTKGDEIYTVYVIDAETKEFIGKPLKGITDCLEWADNETFVYITMDDIHRPYKVWRHNLVSDQSDDDCLYHEEDDEFSLELKASESKEYLFVTSGSKTTQFVLFLNVSDAQKELNIKLQEVQAFKDHLVVYERDSGLVKVTIYHLPPVSDDITSLTVEQTVEFIEPIYLVSSMESQFNSHVLRYEYSSFRTPQSVYDYDMNTGKPVLKKVKPVLGGFDKENYETVREWAEASDGTKVPISIVYRKDLVRLDGTDPLLLYGYGSYE</sequence>
<dbReference type="InterPro" id="IPR023302">
    <property type="entry name" value="Pept_S9A_N"/>
</dbReference>
<dbReference type="Proteomes" id="UP000824469">
    <property type="component" value="Unassembled WGS sequence"/>
</dbReference>
<proteinExistence type="inferred from homology"/>
<comment type="similarity">
    <text evidence="1">Belongs to the peptidase S9A family.</text>
</comment>
<protein>
    <recommendedName>
        <fullName evidence="2">Peptidase S9A N-terminal domain-containing protein</fullName>
    </recommendedName>
</protein>
<feature type="non-terminal residue" evidence="3">
    <location>
        <position position="428"/>
    </location>
</feature>
<dbReference type="InterPro" id="IPR051543">
    <property type="entry name" value="Serine_Peptidase_S9A"/>
</dbReference>
<feature type="domain" description="Peptidase S9A N-terminal" evidence="2">
    <location>
        <begin position="279"/>
        <end position="372"/>
    </location>
</feature>
<feature type="domain" description="Peptidase S9A N-terminal" evidence="2">
    <location>
        <begin position="7"/>
        <end position="274"/>
    </location>
</feature>
<evidence type="ECO:0000313" key="4">
    <source>
        <dbReference type="Proteomes" id="UP000824469"/>
    </source>
</evidence>
<dbReference type="AlphaFoldDB" id="A0AA38F818"/>
<organism evidence="3 4">
    <name type="scientific">Taxus chinensis</name>
    <name type="common">Chinese yew</name>
    <name type="synonym">Taxus wallichiana var. chinensis</name>
    <dbReference type="NCBI Taxonomy" id="29808"/>
    <lineage>
        <taxon>Eukaryota</taxon>
        <taxon>Viridiplantae</taxon>
        <taxon>Streptophyta</taxon>
        <taxon>Embryophyta</taxon>
        <taxon>Tracheophyta</taxon>
        <taxon>Spermatophyta</taxon>
        <taxon>Pinopsida</taxon>
        <taxon>Pinidae</taxon>
        <taxon>Conifers II</taxon>
        <taxon>Cupressales</taxon>
        <taxon>Taxaceae</taxon>
        <taxon>Taxus</taxon>
    </lineage>
</organism>
<evidence type="ECO:0000256" key="1">
    <source>
        <dbReference type="ARBA" id="ARBA00005228"/>
    </source>
</evidence>
<gene>
    <name evidence="3" type="ORF">KI387_043276</name>
</gene>
<reference evidence="3 4" key="1">
    <citation type="journal article" date="2021" name="Nat. Plants">
        <title>The Taxus genome provides insights into paclitaxel biosynthesis.</title>
        <authorList>
            <person name="Xiong X."/>
            <person name="Gou J."/>
            <person name="Liao Q."/>
            <person name="Li Y."/>
            <person name="Zhou Q."/>
            <person name="Bi G."/>
            <person name="Li C."/>
            <person name="Du R."/>
            <person name="Wang X."/>
            <person name="Sun T."/>
            <person name="Guo L."/>
            <person name="Liang H."/>
            <person name="Lu P."/>
            <person name="Wu Y."/>
            <person name="Zhang Z."/>
            <person name="Ro D.K."/>
            <person name="Shang Y."/>
            <person name="Huang S."/>
            <person name="Yan J."/>
        </authorList>
    </citation>
    <scope>NUCLEOTIDE SEQUENCE [LARGE SCALE GENOMIC DNA]</scope>
    <source>
        <strain evidence="3">Ta-2019</strain>
    </source>
</reference>
<dbReference type="Pfam" id="PF02897">
    <property type="entry name" value="Peptidase_S9_N"/>
    <property type="match status" value="2"/>
</dbReference>
<dbReference type="PANTHER" id="PTHR11757">
    <property type="entry name" value="PROTEASE FAMILY S9A OLIGOPEPTIDASE"/>
    <property type="match status" value="1"/>
</dbReference>
<dbReference type="PANTHER" id="PTHR11757:SF19">
    <property type="entry name" value="PROLYL ENDOPEPTIDASE-LIKE"/>
    <property type="match status" value="1"/>
</dbReference>
<dbReference type="GO" id="GO:0004252">
    <property type="term" value="F:serine-type endopeptidase activity"/>
    <property type="evidence" value="ECO:0007669"/>
    <property type="project" value="InterPro"/>
</dbReference>
<dbReference type="OMA" id="ERWGPWM"/>
<keyword evidence="4" id="KW-1185">Reference proteome</keyword>
<dbReference type="Gene3D" id="2.130.10.120">
    <property type="entry name" value="Prolyl oligopeptidase, N-terminal domain"/>
    <property type="match status" value="2"/>
</dbReference>
<name>A0AA38F818_TAXCH</name>